<name>A0A9P7DQD8_9AGAM</name>
<evidence type="ECO:0000256" key="1">
    <source>
        <dbReference type="SAM" id="MobiDB-lite"/>
    </source>
</evidence>
<organism evidence="2 3">
    <name type="scientific">Suillus plorans</name>
    <dbReference type="NCBI Taxonomy" id="116603"/>
    <lineage>
        <taxon>Eukaryota</taxon>
        <taxon>Fungi</taxon>
        <taxon>Dikarya</taxon>
        <taxon>Basidiomycota</taxon>
        <taxon>Agaricomycotina</taxon>
        <taxon>Agaricomycetes</taxon>
        <taxon>Agaricomycetidae</taxon>
        <taxon>Boletales</taxon>
        <taxon>Suillineae</taxon>
        <taxon>Suillaceae</taxon>
        <taxon>Suillus</taxon>
    </lineage>
</organism>
<accession>A0A9P7DQD8</accession>
<evidence type="ECO:0000313" key="2">
    <source>
        <dbReference type="EMBL" id="KAG1800428.1"/>
    </source>
</evidence>
<evidence type="ECO:0000313" key="3">
    <source>
        <dbReference type="Proteomes" id="UP000719766"/>
    </source>
</evidence>
<keyword evidence="3" id="KW-1185">Reference proteome</keyword>
<dbReference type="GeneID" id="64599711"/>
<comment type="caution">
    <text evidence="2">The sequence shown here is derived from an EMBL/GenBank/DDBJ whole genome shotgun (WGS) entry which is preliminary data.</text>
</comment>
<gene>
    <name evidence="2" type="ORF">HD556DRAFT_1439274</name>
</gene>
<dbReference type="RefSeq" id="XP_041164414.1">
    <property type="nucleotide sequence ID" value="XM_041305947.1"/>
</dbReference>
<feature type="region of interest" description="Disordered" evidence="1">
    <location>
        <begin position="54"/>
        <end position="75"/>
    </location>
</feature>
<sequence length="75" mass="8012">MQYCCLDRSNGNDVARSVNSMTAFLAYALPSSPLSLLTIMRCPMLQSNAAAGAVGSDDSLIRDEDYHGPPSDTDL</sequence>
<protein>
    <submittedName>
        <fullName evidence="2">Uncharacterized protein</fullName>
    </submittedName>
</protein>
<dbReference type="AlphaFoldDB" id="A0A9P7DQD8"/>
<reference evidence="2" key="1">
    <citation type="journal article" date="2020" name="New Phytol.">
        <title>Comparative genomics reveals dynamic genome evolution in host specialist ectomycorrhizal fungi.</title>
        <authorList>
            <person name="Lofgren L.A."/>
            <person name="Nguyen N.H."/>
            <person name="Vilgalys R."/>
            <person name="Ruytinx J."/>
            <person name="Liao H.L."/>
            <person name="Branco S."/>
            <person name="Kuo A."/>
            <person name="LaButti K."/>
            <person name="Lipzen A."/>
            <person name="Andreopoulos W."/>
            <person name="Pangilinan J."/>
            <person name="Riley R."/>
            <person name="Hundley H."/>
            <person name="Na H."/>
            <person name="Barry K."/>
            <person name="Grigoriev I.V."/>
            <person name="Stajich J.E."/>
            <person name="Kennedy P.G."/>
        </authorList>
    </citation>
    <scope>NUCLEOTIDE SEQUENCE</scope>
    <source>
        <strain evidence="2">S12</strain>
    </source>
</reference>
<dbReference type="EMBL" id="JABBWE010000009">
    <property type="protein sequence ID" value="KAG1800428.1"/>
    <property type="molecule type" value="Genomic_DNA"/>
</dbReference>
<proteinExistence type="predicted"/>
<dbReference type="Proteomes" id="UP000719766">
    <property type="component" value="Unassembled WGS sequence"/>
</dbReference>